<protein>
    <recommendedName>
        <fullName evidence="3">BTB domain-containing protein</fullName>
    </recommendedName>
</protein>
<feature type="domain" description="BTB" evidence="3">
    <location>
        <begin position="33"/>
        <end position="101"/>
    </location>
</feature>
<dbReference type="Pfam" id="PF07707">
    <property type="entry name" value="BACK"/>
    <property type="match status" value="2"/>
</dbReference>
<feature type="domain" description="BTB" evidence="3">
    <location>
        <begin position="567"/>
        <end position="635"/>
    </location>
</feature>
<dbReference type="SMART" id="SM00875">
    <property type="entry name" value="BACK"/>
    <property type="match status" value="2"/>
</dbReference>
<organism evidence="4 5">
    <name type="scientific">Pocillopora meandrina</name>
    <dbReference type="NCBI Taxonomy" id="46732"/>
    <lineage>
        <taxon>Eukaryota</taxon>
        <taxon>Metazoa</taxon>
        <taxon>Cnidaria</taxon>
        <taxon>Anthozoa</taxon>
        <taxon>Hexacorallia</taxon>
        <taxon>Scleractinia</taxon>
        <taxon>Astrocoeniina</taxon>
        <taxon>Pocilloporidae</taxon>
        <taxon>Pocillopora</taxon>
    </lineage>
</organism>
<dbReference type="Proteomes" id="UP001159428">
    <property type="component" value="Unassembled WGS sequence"/>
</dbReference>
<dbReference type="Gene3D" id="2.120.10.80">
    <property type="entry name" value="Kelch-type beta propeller"/>
    <property type="match status" value="2"/>
</dbReference>
<dbReference type="SMART" id="SM00225">
    <property type="entry name" value="BTB"/>
    <property type="match status" value="2"/>
</dbReference>
<dbReference type="AlphaFoldDB" id="A0AAU9WFY4"/>
<keyword evidence="1" id="KW-0880">Kelch repeat</keyword>
<dbReference type="PANTHER" id="PTHR24412">
    <property type="entry name" value="KELCH PROTEIN"/>
    <property type="match status" value="1"/>
</dbReference>
<dbReference type="SUPFAM" id="SSF117281">
    <property type="entry name" value="Kelch motif"/>
    <property type="match status" value="3"/>
</dbReference>
<name>A0AAU9WFY4_9CNID</name>
<keyword evidence="2" id="KW-0677">Repeat</keyword>
<keyword evidence="5" id="KW-1185">Reference proteome</keyword>
<sequence length="1103" mass="126206">MEDLPPISVIENDTFCVEMMKRLNIQRKQGHLCDLTLVTKDDEELKAHSNVLSAASPFFNKLLLSDMKEKREGIVRFEEISGSVMEDVLEFVYSGTVGVTQENAEELIAAGNYLIIPSLKTVSGRFLEGEMSDKNCISTFYFAEKYQCNELLTNSRGFIYENFACVAEMDEFLSLEAKEVERWISSDEIVVKAELDVFKIVQKWVEHSKRERKAAFEELFRHVRLVYLSRDYLLSVVTSELVRDNGVCLKLISDAIQLTTFSNEHDLPQSPRKGLETRAIVACGGKYTFCYIPEEDEWKRLPDGSSERNEQTQMIRFHDQLYVFSPSHPTERYDPVYNGWSTLDFLSTPATVVVMKGEIYALDINTLTKKSTIERYNVDMCSWQTVLTSNKACRKESCVVAAGHYLYFFGGRPPRSSKYVTTAERFDTMVNEWEEIADMQHERGVLLEWPLKKRFLLEVGHRSDYCLNSCEVYNVSTNEWQMIGNLNVCRKYGTMMCLKGKIYVLGGFTSSWRNELKVECYDPTKDNWIIKATIPPYLLPITETEQASFCVELTKRLNMQRKQGHLCDLTLVTKEGKELMAHSNVLSAVSLFFHKLLQSDMKESHERIVRLEEISGSVMEDVLDFIYTGTVEVTEENAEELVAAANYLLISSLKAISGRFLGQLMNHSNCISTFYLAEKYHCDELFTESKNFIQENFASVAFMDEFLSLESNEVERWLSSDEITVKVEADVFEIIVKWIKRNRSERIADLEKLFRVVRLHFLSRDYLIDVVTNELVQERPVCLKMGLDALKKTTFSIEGDQQQSPRKGVETSAIVACGGKYTFCYFPEKDQWKRLADSSSNKYGDFKVIRSRGQMYTFPSYYDDPESFNPVLNSWSTSDLFAIYVPVVAIRGEIYAVEVQTSLEKTIVKKYNVESCIWETLLSCLEGCRKEACLVATGSHLYVLGGSPPLSSQNVAKAERFDTVENKWEKIADMREERGNAFGVAIHEKIFVAGGSHREKKSVLQTCEVYDISTNEWSLTGSLIISRKGGSMVCLNEKLFVLGGKNDRDEAERMIEFFDPEECKWTRKTTIPVEKISRGNKDTFTGCVLKLPKGVLDKIQVIG</sequence>
<evidence type="ECO:0000256" key="2">
    <source>
        <dbReference type="ARBA" id="ARBA00022737"/>
    </source>
</evidence>
<gene>
    <name evidence="4" type="ORF">PMEA_00006819</name>
</gene>
<dbReference type="InterPro" id="IPR000210">
    <property type="entry name" value="BTB/POZ_dom"/>
</dbReference>
<dbReference type="InterPro" id="IPR006652">
    <property type="entry name" value="Kelch_1"/>
</dbReference>
<proteinExistence type="predicted"/>
<dbReference type="SUPFAM" id="SSF54695">
    <property type="entry name" value="POZ domain"/>
    <property type="match status" value="2"/>
</dbReference>
<dbReference type="PROSITE" id="PS50097">
    <property type="entry name" value="BTB"/>
    <property type="match status" value="2"/>
</dbReference>
<dbReference type="CDD" id="cd18186">
    <property type="entry name" value="BTB_POZ_ZBTB_KLHL-like"/>
    <property type="match status" value="1"/>
</dbReference>
<dbReference type="Pfam" id="PF00651">
    <property type="entry name" value="BTB"/>
    <property type="match status" value="2"/>
</dbReference>
<evidence type="ECO:0000256" key="1">
    <source>
        <dbReference type="ARBA" id="ARBA00022441"/>
    </source>
</evidence>
<accession>A0AAU9WFY4</accession>
<dbReference type="EMBL" id="CALNXJ010000015">
    <property type="protein sequence ID" value="CAH3115866.1"/>
    <property type="molecule type" value="Genomic_DNA"/>
</dbReference>
<dbReference type="InterPro" id="IPR015915">
    <property type="entry name" value="Kelch-typ_b-propeller"/>
</dbReference>
<evidence type="ECO:0000313" key="4">
    <source>
        <dbReference type="EMBL" id="CAH3115866.1"/>
    </source>
</evidence>
<dbReference type="Gene3D" id="3.30.710.10">
    <property type="entry name" value="Potassium Channel Kv1.1, Chain A"/>
    <property type="match status" value="2"/>
</dbReference>
<dbReference type="InterPro" id="IPR011705">
    <property type="entry name" value="BACK"/>
</dbReference>
<dbReference type="Gene3D" id="1.25.40.420">
    <property type="match status" value="2"/>
</dbReference>
<dbReference type="SMART" id="SM00612">
    <property type="entry name" value="Kelch"/>
    <property type="match status" value="6"/>
</dbReference>
<dbReference type="Pfam" id="PF24681">
    <property type="entry name" value="Kelch_KLHDC2_KLHL20_DRC7"/>
    <property type="match status" value="1"/>
</dbReference>
<dbReference type="Pfam" id="PF01344">
    <property type="entry name" value="Kelch_1"/>
    <property type="match status" value="2"/>
</dbReference>
<reference evidence="4 5" key="1">
    <citation type="submission" date="2022-05" db="EMBL/GenBank/DDBJ databases">
        <authorList>
            <consortium name="Genoscope - CEA"/>
            <person name="William W."/>
        </authorList>
    </citation>
    <scope>NUCLEOTIDE SEQUENCE [LARGE SCALE GENOMIC DNA]</scope>
</reference>
<dbReference type="PANTHER" id="PTHR24412:SF497">
    <property type="entry name" value="KELCH-LIKE PROTEIN 18"/>
    <property type="match status" value="1"/>
</dbReference>
<evidence type="ECO:0000313" key="5">
    <source>
        <dbReference type="Proteomes" id="UP001159428"/>
    </source>
</evidence>
<dbReference type="InterPro" id="IPR011333">
    <property type="entry name" value="SKP1/BTB/POZ_sf"/>
</dbReference>
<evidence type="ECO:0000259" key="3">
    <source>
        <dbReference type="PROSITE" id="PS50097"/>
    </source>
</evidence>
<comment type="caution">
    <text evidence="4">The sequence shown here is derived from an EMBL/GenBank/DDBJ whole genome shotgun (WGS) entry which is preliminary data.</text>
</comment>
<dbReference type="FunFam" id="1.25.40.420:FF:000001">
    <property type="entry name" value="Kelch-like family member 12"/>
    <property type="match status" value="2"/>
</dbReference>